<reference evidence="2 3" key="1">
    <citation type="submission" date="2019-03" db="EMBL/GenBank/DDBJ databases">
        <title>The genome sequence of a newly discovered highly antifungal drug resistant Aspergillus species, Aspergillus tanneri NIH 1004.</title>
        <authorList>
            <person name="Mounaud S."/>
            <person name="Singh I."/>
            <person name="Joardar V."/>
            <person name="Pakala S."/>
            <person name="Pakala S."/>
            <person name="Venepally P."/>
            <person name="Hoover J."/>
            <person name="Nierman W."/>
            <person name="Chung J."/>
            <person name="Losada L."/>
        </authorList>
    </citation>
    <scope>NUCLEOTIDE SEQUENCE [LARGE SCALE GENOMIC DNA]</scope>
    <source>
        <strain evidence="2 3">NIH1004</strain>
    </source>
</reference>
<dbReference type="AlphaFoldDB" id="A0A4S3J478"/>
<dbReference type="GeneID" id="54330260"/>
<dbReference type="RefSeq" id="XP_033425493.1">
    <property type="nucleotide sequence ID" value="XM_033572178.1"/>
</dbReference>
<evidence type="ECO:0008006" key="5">
    <source>
        <dbReference type="Google" id="ProtNLM"/>
    </source>
</evidence>
<reference evidence="1 4" key="2">
    <citation type="submission" date="2019-08" db="EMBL/GenBank/DDBJ databases">
        <title>The genome sequence of a newly discovered highly antifungal drug resistant Aspergillus species, Aspergillus tanneri NIH 1004.</title>
        <authorList>
            <person name="Mounaud S."/>
            <person name="Singh I."/>
            <person name="Joardar V."/>
            <person name="Pakala S."/>
            <person name="Pakala S."/>
            <person name="Venepally P."/>
            <person name="Chung J.K."/>
            <person name="Losada L."/>
            <person name="Nierman W.C."/>
        </authorList>
    </citation>
    <scope>NUCLEOTIDE SEQUENCE [LARGE SCALE GENOMIC DNA]</scope>
    <source>
        <strain evidence="1 4">NIH1004</strain>
    </source>
</reference>
<gene>
    <name evidence="1" type="ORF">ATNIH1004_007558</name>
    <name evidence="2" type="ORF">EYZ11_011722</name>
</gene>
<dbReference type="EMBL" id="SOSA01000760">
    <property type="protein sequence ID" value="THC88828.1"/>
    <property type="molecule type" value="Genomic_DNA"/>
</dbReference>
<sequence length="169" mass="18950">MHTALSCADILELSPGCVHIPEEEHKLLQAFEKGIRWLFAMSQFNLPSRRVWELCHDGLQLIALGMDCDLSDMPPFDDDFESHEPLIPKKLRQTITHASGAHRNCCSADCCVCAIPGASEYTESTVDLVAMMHAYLTEVNAYFLYDPISGELNLSFFPPATDEELWDQG</sequence>
<protein>
    <recommendedName>
        <fullName evidence="5">Transcription factor domain-containing protein</fullName>
    </recommendedName>
</protein>
<dbReference type="PANTHER" id="PTHR47654">
    <property type="entry name" value="ZN(II)2CYS6 TRANSCRIPTION FACTOR (EUROFUNG)-RELATED"/>
    <property type="match status" value="1"/>
</dbReference>
<evidence type="ECO:0000313" key="2">
    <source>
        <dbReference type="EMBL" id="THC88828.1"/>
    </source>
</evidence>
<accession>A0A4S3J478</accession>
<name>A0A4S3J478_9EURO</name>
<dbReference type="EMBL" id="QUQM01000007">
    <property type="protein sequence ID" value="KAA8646132.1"/>
    <property type="molecule type" value="Genomic_DNA"/>
</dbReference>
<keyword evidence="3" id="KW-1185">Reference proteome</keyword>
<comment type="caution">
    <text evidence="2">The sequence shown here is derived from an EMBL/GenBank/DDBJ whole genome shotgun (WGS) entry which is preliminary data.</text>
</comment>
<organism evidence="2 3">
    <name type="scientific">Aspergillus tanneri</name>
    <dbReference type="NCBI Taxonomy" id="1220188"/>
    <lineage>
        <taxon>Eukaryota</taxon>
        <taxon>Fungi</taxon>
        <taxon>Dikarya</taxon>
        <taxon>Ascomycota</taxon>
        <taxon>Pezizomycotina</taxon>
        <taxon>Eurotiomycetes</taxon>
        <taxon>Eurotiomycetidae</taxon>
        <taxon>Eurotiales</taxon>
        <taxon>Aspergillaceae</taxon>
        <taxon>Aspergillus</taxon>
        <taxon>Aspergillus subgen. Circumdati</taxon>
    </lineage>
</organism>
<dbReference type="Proteomes" id="UP000308092">
    <property type="component" value="Unassembled WGS sequence"/>
</dbReference>
<dbReference type="Proteomes" id="UP000324241">
    <property type="component" value="Unassembled WGS sequence"/>
</dbReference>
<evidence type="ECO:0000313" key="4">
    <source>
        <dbReference type="Proteomes" id="UP000324241"/>
    </source>
</evidence>
<evidence type="ECO:0000313" key="3">
    <source>
        <dbReference type="Proteomes" id="UP000308092"/>
    </source>
</evidence>
<dbReference type="InterPro" id="IPR053230">
    <property type="entry name" value="Trans_reg_galc"/>
</dbReference>
<dbReference type="PANTHER" id="PTHR47654:SF3">
    <property type="entry name" value="ZN(II)2CYS6 TRANSCRIPTION FACTOR (EUROFUNG)"/>
    <property type="match status" value="1"/>
</dbReference>
<evidence type="ECO:0000313" key="1">
    <source>
        <dbReference type="EMBL" id="KAA8646132.1"/>
    </source>
</evidence>
<dbReference type="VEuPathDB" id="FungiDB:EYZ11_011722"/>
<proteinExistence type="predicted"/>